<dbReference type="EMBL" id="QNRJ01000006">
    <property type="protein sequence ID" value="RBP04436.1"/>
    <property type="molecule type" value="Genomic_DNA"/>
</dbReference>
<evidence type="ECO:0000313" key="3">
    <source>
        <dbReference type="Proteomes" id="UP000252118"/>
    </source>
</evidence>
<evidence type="ECO:0000259" key="1">
    <source>
        <dbReference type="PROSITE" id="PS51186"/>
    </source>
</evidence>
<dbReference type="Proteomes" id="UP000252118">
    <property type="component" value="Unassembled WGS sequence"/>
</dbReference>
<dbReference type="PANTHER" id="PTHR43617">
    <property type="entry name" value="L-AMINO ACID N-ACETYLTRANSFERASE"/>
    <property type="match status" value="1"/>
</dbReference>
<accession>A0A366ER71</accession>
<dbReference type="PROSITE" id="PS51186">
    <property type="entry name" value="GNAT"/>
    <property type="match status" value="1"/>
</dbReference>
<dbReference type="SUPFAM" id="SSF55729">
    <property type="entry name" value="Acyl-CoA N-acyltransferases (Nat)"/>
    <property type="match status" value="1"/>
</dbReference>
<reference evidence="2 3" key="1">
    <citation type="submission" date="2018-06" db="EMBL/GenBank/DDBJ databases">
        <title>Freshwater and sediment microbial communities from various areas in North America, analyzing microbe dynamics in response to fracking.</title>
        <authorList>
            <person name="Lamendella R."/>
        </authorList>
    </citation>
    <scope>NUCLEOTIDE SEQUENCE [LARGE SCALE GENOMIC DNA]</scope>
    <source>
        <strain evidence="2 3">97B</strain>
    </source>
</reference>
<comment type="caution">
    <text evidence="2">The sequence shown here is derived from an EMBL/GenBank/DDBJ whole genome shotgun (WGS) entry which is preliminary data.</text>
</comment>
<evidence type="ECO:0000313" key="2">
    <source>
        <dbReference type="EMBL" id="RBP04436.1"/>
    </source>
</evidence>
<dbReference type="InterPro" id="IPR000182">
    <property type="entry name" value="GNAT_dom"/>
</dbReference>
<protein>
    <submittedName>
        <fullName evidence="2">Acetyltransferase (GNAT) family protein</fullName>
    </submittedName>
</protein>
<proteinExistence type="predicted"/>
<gene>
    <name evidence="2" type="ORF">DET59_106228</name>
</gene>
<dbReference type="InterPro" id="IPR050276">
    <property type="entry name" value="MshD_Acetyltransferase"/>
</dbReference>
<dbReference type="Pfam" id="PF13673">
    <property type="entry name" value="Acetyltransf_10"/>
    <property type="match status" value="1"/>
</dbReference>
<dbReference type="AlphaFoldDB" id="A0A366ER71"/>
<feature type="domain" description="N-acetyltransferase" evidence="1">
    <location>
        <begin position="157"/>
        <end position="308"/>
    </location>
</feature>
<organism evidence="2 3">
    <name type="scientific">Rossellomorea aquimaris</name>
    <dbReference type="NCBI Taxonomy" id="189382"/>
    <lineage>
        <taxon>Bacteria</taxon>
        <taxon>Bacillati</taxon>
        <taxon>Bacillota</taxon>
        <taxon>Bacilli</taxon>
        <taxon>Bacillales</taxon>
        <taxon>Bacillaceae</taxon>
        <taxon>Rossellomorea</taxon>
    </lineage>
</organism>
<dbReference type="RefSeq" id="WP_113969634.1">
    <property type="nucleotide sequence ID" value="NZ_QNRJ01000006.1"/>
</dbReference>
<dbReference type="Gene3D" id="3.40.630.30">
    <property type="match status" value="1"/>
</dbReference>
<dbReference type="OrthoDB" id="2858212at2"/>
<keyword evidence="2" id="KW-0808">Transferase</keyword>
<sequence length="308" mass="35302">MSEQGQSLKQLIKLEDGLRLVYQEPKEYIRYYSIYHGQKNADSYFRRSSESLIEVASIFDCGYFIMDGDTIIGGAFLKPNFMSDLFVVPPYKDYEGLVQKLLNYVKKISTTEDKIIVREVVEEDVAAYKQLGCKIHEVNVWMIRPTEPMKAILPEGYSSRAVSRGDANDIACLLMKAYRANPAYKQIGTKEDYLLHVNEFINQHKHNKIMDECSRVVIDHRTNNIVGVCLHMEFEDYPLIMSLVVDPDHQQRGLGRYLLTHSIHSSSAGYPATRLSVIKDNSAIKLYEDLGFLRSKSIIDMHLACVKE</sequence>
<dbReference type="InterPro" id="IPR016181">
    <property type="entry name" value="Acyl_CoA_acyltransferase"/>
</dbReference>
<dbReference type="CDD" id="cd04301">
    <property type="entry name" value="NAT_SF"/>
    <property type="match status" value="1"/>
</dbReference>
<dbReference type="GO" id="GO:0016747">
    <property type="term" value="F:acyltransferase activity, transferring groups other than amino-acyl groups"/>
    <property type="evidence" value="ECO:0007669"/>
    <property type="project" value="InterPro"/>
</dbReference>
<name>A0A366ER71_9BACI</name>